<dbReference type="Proteomes" id="UP000694018">
    <property type="component" value="Chromosome"/>
</dbReference>
<dbReference type="KEGG" id="sshi:J5U23_00700"/>
<organism evidence="1 2">
    <name type="scientific">Saccharolobus shibatae (strain ATCC 51178 / DSM 5389 / JCM 8931 / NBRC 15437 / B12)</name>
    <name type="common">Sulfolobus shibatae</name>
    <dbReference type="NCBI Taxonomy" id="523848"/>
    <lineage>
        <taxon>Archaea</taxon>
        <taxon>Thermoproteota</taxon>
        <taxon>Thermoprotei</taxon>
        <taxon>Sulfolobales</taxon>
        <taxon>Sulfolobaceae</taxon>
        <taxon>Saccharolobus</taxon>
    </lineage>
</organism>
<accession>A0A8F5BM34</accession>
<proteinExistence type="predicted"/>
<protein>
    <submittedName>
        <fullName evidence="1">Uncharacterized protein</fullName>
    </submittedName>
</protein>
<evidence type="ECO:0000313" key="1">
    <source>
        <dbReference type="EMBL" id="QXJ27832.1"/>
    </source>
</evidence>
<reference evidence="1" key="1">
    <citation type="journal article" date="2021" name="Environ. Microbiol.">
        <title>New insights into the diversity and evolution of the archaeal mobilome from three complete genomes of Saccharolobus shibatae.</title>
        <authorList>
            <person name="Medvedeva S."/>
            <person name="Brandt D."/>
            <person name="Cvirkaite-Krupovic V."/>
            <person name="Liu Y."/>
            <person name="Severinov K."/>
            <person name="Ishino S."/>
            <person name="Ishino Y."/>
            <person name="Prangishvili D."/>
            <person name="Kalinowski J."/>
            <person name="Krupovic M."/>
        </authorList>
    </citation>
    <scope>NUCLEOTIDE SEQUENCE</scope>
    <source>
        <strain evidence="1">B12</strain>
    </source>
</reference>
<dbReference type="GeneID" id="65562302"/>
<dbReference type="AlphaFoldDB" id="A0A8F5BM34"/>
<name>A0A8F5BM34_SACSH</name>
<gene>
    <name evidence="1" type="ORF">J5U23_00700</name>
</gene>
<evidence type="ECO:0000313" key="2">
    <source>
        <dbReference type="Proteomes" id="UP000694018"/>
    </source>
</evidence>
<dbReference type="EMBL" id="CP077717">
    <property type="protein sequence ID" value="QXJ27832.1"/>
    <property type="molecule type" value="Genomic_DNA"/>
</dbReference>
<sequence length="76" mass="8692">MFKKLPDGAVIEYNNGYTVKLKVEGRKLRLREELNGNPITDTVLYLNEDQAKQIRDALKKANNADEVMQLLQGVMK</sequence>
<dbReference type="RefSeq" id="WP_218266995.1">
    <property type="nucleotide sequence ID" value="NZ_CP077717.1"/>
</dbReference>